<dbReference type="InterPro" id="IPR010982">
    <property type="entry name" value="Lambda_DNA-bd_dom_sf"/>
</dbReference>
<dbReference type="Pfam" id="PF13560">
    <property type="entry name" value="HTH_31"/>
    <property type="match status" value="1"/>
</dbReference>
<organism evidence="2 3">
    <name type="scientific">Actinoalloteichus fjordicus</name>
    <dbReference type="NCBI Taxonomy" id="1612552"/>
    <lineage>
        <taxon>Bacteria</taxon>
        <taxon>Bacillati</taxon>
        <taxon>Actinomycetota</taxon>
        <taxon>Actinomycetes</taxon>
        <taxon>Pseudonocardiales</taxon>
        <taxon>Pseudonocardiaceae</taxon>
        <taxon>Actinoalloteichus</taxon>
    </lineage>
</organism>
<dbReference type="RefSeq" id="WP_075742442.1">
    <property type="nucleotide sequence ID" value="NZ_CP016076.1"/>
</dbReference>
<dbReference type="Gene3D" id="1.10.260.40">
    <property type="entry name" value="lambda repressor-like DNA-binding domains"/>
    <property type="match status" value="1"/>
</dbReference>
<evidence type="ECO:0000259" key="1">
    <source>
        <dbReference type="PROSITE" id="PS50943"/>
    </source>
</evidence>
<accession>A0AAC9LGM2</accession>
<dbReference type="SMART" id="SM00530">
    <property type="entry name" value="HTH_XRE"/>
    <property type="match status" value="1"/>
</dbReference>
<dbReference type="CDD" id="cd00093">
    <property type="entry name" value="HTH_XRE"/>
    <property type="match status" value="1"/>
</dbReference>
<dbReference type="GO" id="GO:0003677">
    <property type="term" value="F:DNA binding"/>
    <property type="evidence" value="ECO:0007669"/>
    <property type="project" value="InterPro"/>
</dbReference>
<name>A0AAC9LGM2_9PSEU</name>
<dbReference type="Pfam" id="PF19054">
    <property type="entry name" value="DUF5753"/>
    <property type="match status" value="1"/>
</dbReference>
<dbReference type="Proteomes" id="UP000185511">
    <property type="component" value="Chromosome"/>
</dbReference>
<dbReference type="InterPro" id="IPR043917">
    <property type="entry name" value="DUF5753"/>
</dbReference>
<reference evidence="3" key="1">
    <citation type="submission" date="2016-06" db="EMBL/GenBank/DDBJ databases">
        <title>Complete genome sequence of Actinoalloteichus fjordicus DSM 46855 (=ADI127-17), type strain of the new species Actinoalloteichus fjordicus.</title>
        <authorList>
            <person name="Ruckert C."/>
            <person name="Nouioui I."/>
            <person name="Willmese J."/>
            <person name="van Wezel G."/>
            <person name="Klenk H.-P."/>
            <person name="Kalinowski J."/>
            <person name="Zotchev S.B."/>
        </authorList>
    </citation>
    <scope>NUCLEOTIDE SEQUENCE [LARGE SCALE GENOMIC DNA]</scope>
    <source>
        <strain evidence="3">ADI127-7</strain>
    </source>
</reference>
<dbReference type="EMBL" id="CP016076">
    <property type="protein sequence ID" value="APU17006.1"/>
    <property type="molecule type" value="Genomic_DNA"/>
</dbReference>
<evidence type="ECO:0000313" key="2">
    <source>
        <dbReference type="EMBL" id="APU17006.1"/>
    </source>
</evidence>
<dbReference type="SUPFAM" id="SSF47413">
    <property type="entry name" value="lambda repressor-like DNA-binding domains"/>
    <property type="match status" value="1"/>
</dbReference>
<dbReference type="KEGG" id="acad:UA74_24960"/>
<feature type="domain" description="HTH cro/C1-type" evidence="1">
    <location>
        <begin position="18"/>
        <end position="72"/>
    </location>
</feature>
<proteinExistence type="predicted"/>
<evidence type="ECO:0000313" key="3">
    <source>
        <dbReference type="Proteomes" id="UP000185511"/>
    </source>
</evidence>
<sequence length="286" mass="32401">MVLPGDPRVKLIQMGLELRRLRDEAGFTHDEAAAVVGCQQSKLSKIENGKQAIRRDELQALLELYGAPRRQWDELLSLVQILPRGRAGRTHRDAVPDWFRRFVVLESAATGARVYESEIVTGLVQTEEYARSVILAWEPDADPDEVNRQVRIRMNRQTVVTRKRPAPMRLDVVLSEAALLRVQGSREIMAGQLDHLRRVSELPDVELRVLPFDRPNRIAVASSFTLLRLPEPNGTVVYLEDVVGATYPEDRKDINTYSVTFGRLRSAALDPVESRELIGKVADTYR</sequence>
<keyword evidence="3" id="KW-1185">Reference proteome</keyword>
<dbReference type="InterPro" id="IPR001387">
    <property type="entry name" value="Cro/C1-type_HTH"/>
</dbReference>
<gene>
    <name evidence="2" type="ORF">UA74_24960</name>
</gene>
<dbReference type="AlphaFoldDB" id="A0AAC9LGM2"/>
<protein>
    <submittedName>
        <fullName evidence="2">DNA binding protein with helix-turn-helix domain</fullName>
    </submittedName>
</protein>
<dbReference type="PROSITE" id="PS50943">
    <property type="entry name" value="HTH_CROC1"/>
    <property type="match status" value="1"/>
</dbReference>